<dbReference type="PANTHER" id="PTHR43669:SF3">
    <property type="entry name" value="ALCOHOL DEHYDROGENASE, PUTATIVE (AFU_ORTHOLOGUE AFUA_3G03445)-RELATED"/>
    <property type="match status" value="1"/>
</dbReference>
<keyword evidence="5" id="KW-1185">Reference proteome</keyword>
<evidence type="ECO:0000256" key="1">
    <source>
        <dbReference type="ARBA" id="ARBA00006484"/>
    </source>
</evidence>
<dbReference type="RefSeq" id="WP_170860931.1">
    <property type="nucleotide sequence ID" value="NZ_FOEE01000001.1"/>
</dbReference>
<reference evidence="5" key="1">
    <citation type="submission" date="2016-10" db="EMBL/GenBank/DDBJ databases">
        <authorList>
            <person name="Varghese N."/>
            <person name="Submissions S."/>
        </authorList>
    </citation>
    <scope>NUCLEOTIDE SEQUENCE [LARGE SCALE GENOMIC DNA]</scope>
    <source>
        <strain evidence="5">DSM 45413</strain>
    </source>
</reference>
<organism evidence="4 5">
    <name type="scientific">Trujillonella endophytica</name>
    <dbReference type="NCBI Taxonomy" id="673521"/>
    <lineage>
        <taxon>Bacteria</taxon>
        <taxon>Bacillati</taxon>
        <taxon>Actinomycetota</taxon>
        <taxon>Actinomycetes</taxon>
        <taxon>Geodermatophilales</taxon>
        <taxon>Geodermatophilaceae</taxon>
        <taxon>Trujillonella</taxon>
    </lineage>
</organism>
<evidence type="ECO:0000313" key="4">
    <source>
        <dbReference type="EMBL" id="SEO49406.1"/>
    </source>
</evidence>
<dbReference type="Pfam" id="PF00106">
    <property type="entry name" value="adh_short"/>
    <property type="match status" value="1"/>
</dbReference>
<accession>A0A1H8Q5Q4</accession>
<dbReference type="EMBL" id="FOEE01000001">
    <property type="protein sequence ID" value="SEO49406.1"/>
    <property type="molecule type" value="Genomic_DNA"/>
</dbReference>
<dbReference type="Proteomes" id="UP000198960">
    <property type="component" value="Unassembled WGS sequence"/>
</dbReference>
<evidence type="ECO:0000256" key="2">
    <source>
        <dbReference type="ARBA" id="ARBA00023002"/>
    </source>
</evidence>
<gene>
    <name evidence="4" type="ORF">SAMN05660991_00580</name>
</gene>
<dbReference type="InterPro" id="IPR002347">
    <property type="entry name" value="SDR_fam"/>
</dbReference>
<proteinExistence type="inferred from homology"/>
<protein>
    <submittedName>
        <fullName evidence="4">NADP-dependent 3-hydroxy acid dehydrogenase YdfG</fullName>
    </submittedName>
</protein>
<dbReference type="STRING" id="673521.SAMN05660991_00580"/>
<sequence length="288" mass="30079">MTPDRPLEGRAAVVTGASRGIGSAIAQRLASAGAHVVLGARSVERPVGGFAGTVHETAEVIRAAGGTATPLALDVTDDASRRAFVAAAIEATGGIDVLVNNAGTALYEPIGEYTLEQATAQVQSYFLGPWRLCNLLVPHMIDRGRGWILNLGSSSVAKTPEPPYDRHLEYFGHDALYASLKAAVHRLTQGLAAELYGHGIAVNLVAPVGGVFTPGLDSLGLGFGPDHAACEIPEQIAEAALDLVTRPPTETTGVIAFSHRYLDDIGRPTHSLDGRTVLVDRTPRGATP</sequence>
<dbReference type="PRINTS" id="PR00081">
    <property type="entry name" value="GDHRDH"/>
</dbReference>
<dbReference type="SUPFAM" id="SSF51735">
    <property type="entry name" value="NAD(P)-binding Rossmann-fold domains"/>
    <property type="match status" value="1"/>
</dbReference>
<dbReference type="PRINTS" id="PR00080">
    <property type="entry name" value="SDRFAMILY"/>
</dbReference>
<dbReference type="AlphaFoldDB" id="A0A1H8Q5Q4"/>
<dbReference type="Gene3D" id="3.40.50.720">
    <property type="entry name" value="NAD(P)-binding Rossmann-like Domain"/>
    <property type="match status" value="1"/>
</dbReference>
<comment type="similarity">
    <text evidence="1 3">Belongs to the short-chain dehydrogenases/reductases (SDR) family.</text>
</comment>
<dbReference type="GO" id="GO:0016491">
    <property type="term" value="F:oxidoreductase activity"/>
    <property type="evidence" value="ECO:0007669"/>
    <property type="project" value="UniProtKB-KW"/>
</dbReference>
<name>A0A1H8Q5Q4_9ACTN</name>
<keyword evidence="2" id="KW-0560">Oxidoreductase</keyword>
<dbReference type="InterPro" id="IPR036291">
    <property type="entry name" value="NAD(P)-bd_dom_sf"/>
</dbReference>
<dbReference type="PANTHER" id="PTHR43669">
    <property type="entry name" value="5-KETO-D-GLUCONATE 5-REDUCTASE"/>
    <property type="match status" value="1"/>
</dbReference>
<evidence type="ECO:0000313" key="5">
    <source>
        <dbReference type="Proteomes" id="UP000198960"/>
    </source>
</evidence>
<evidence type="ECO:0000256" key="3">
    <source>
        <dbReference type="RuleBase" id="RU000363"/>
    </source>
</evidence>